<comment type="caution">
    <text evidence="2">The sequence shown here is derived from an EMBL/GenBank/DDBJ whole genome shotgun (WGS) entry which is preliminary data.</text>
</comment>
<dbReference type="AlphaFoldDB" id="E7RUL8"/>
<protein>
    <submittedName>
        <fullName evidence="2">Branched-chain amino acid transport protein (AzlD)</fullName>
    </submittedName>
</protein>
<dbReference type="EMBL" id="AEQP01000001">
    <property type="protein sequence ID" value="EFV96001.1"/>
    <property type="molecule type" value="Genomic_DNA"/>
</dbReference>
<dbReference type="PIRSF" id="PIRSF003203">
    <property type="entry name" value="AzlD"/>
    <property type="match status" value="1"/>
</dbReference>
<evidence type="ECO:0000313" key="3">
    <source>
        <dbReference type="Proteomes" id="UP000011021"/>
    </source>
</evidence>
<keyword evidence="1" id="KW-0812">Transmembrane</keyword>
<dbReference type="RefSeq" id="WP_005671950.1">
    <property type="nucleotide sequence ID" value="NZ_CP146288.1"/>
</dbReference>
<dbReference type="InterPro" id="IPR008407">
    <property type="entry name" value="Brnchd-chn_aa_trnsp_AzlD"/>
</dbReference>
<reference evidence="2 3" key="1">
    <citation type="submission" date="2010-12" db="EMBL/GenBank/DDBJ databases">
        <authorList>
            <person name="Muzny D."/>
            <person name="Qin X."/>
            <person name="Deng J."/>
            <person name="Jiang H."/>
            <person name="Liu Y."/>
            <person name="Qu J."/>
            <person name="Song X.-Z."/>
            <person name="Zhang L."/>
            <person name="Thornton R."/>
            <person name="Coyle M."/>
            <person name="Francisco L."/>
            <person name="Jackson L."/>
            <person name="Javaid M."/>
            <person name="Korchina V."/>
            <person name="Kovar C."/>
            <person name="Mata R."/>
            <person name="Mathew T."/>
            <person name="Ngo R."/>
            <person name="Nguyen L."/>
            <person name="Nguyen N."/>
            <person name="Okwuonu G."/>
            <person name="Ongeri F."/>
            <person name="Pham C."/>
            <person name="Simmons D."/>
            <person name="Wilczek-Boney K."/>
            <person name="Hale W."/>
            <person name="Jakkamsetti A."/>
            <person name="Pham P."/>
            <person name="Ruth R."/>
            <person name="San Lucas F."/>
            <person name="Warren J."/>
            <person name="Zhang J."/>
            <person name="Zhao Z."/>
            <person name="Zhou C."/>
            <person name="Zhu D."/>
            <person name="Lee S."/>
            <person name="Bess C."/>
            <person name="Blankenburg K."/>
            <person name="Forbes L."/>
            <person name="Fu Q."/>
            <person name="Gubbala S."/>
            <person name="Hirani K."/>
            <person name="Jayaseelan J.C."/>
            <person name="Lara F."/>
            <person name="Munidasa M."/>
            <person name="Palculict T."/>
            <person name="Patil S."/>
            <person name="Pu L.-L."/>
            <person name="Saada N."/>
            <person name="Tang L."/>
            <person name="Weissenberger G."/>
            <person name="Zhu Y."/>
            <person name="Hemphill L."/>
            <person name="Shang Y."/>
            <person name="Youmans B."/>
            <person name="Ayvaz T."/>
            <person name="Ross M."/>
            <person name="Santibanez J."/>
            <person name="Aqrawi P."/>
            <person name="Gross S."/>
            <person name="Joshi V."/>
            <person name="Fowler G."/>
            <person name="Nazareth L."/>
            <person name="Reid J."/>
            <person name="Worley K."/>
            <person name="Petrosino J."/>
            <person name="Highlander S."/>
            <person name="Gibbs R."/>
        </authorList>
    </citation>
    <scope>NUCLEOTIDE SEQUENCE [LARGE SCALE GENOMIC DNA]</scope>
    <source>
        <strain evidence="2 3">ATCC 51599</strain>
    </source>
</reference>
<gene>
    <name evidence="2" type="ORF">HMPREF0551_0184</name>
</gene>
<dbReference type="Proteomes" id="UP000011021">
    <property type="component" value="Unassembled WGS sequence"/>
</dbReference>
<proteinExistence type="predicted"/>
<evidence type="ECO:0000256" key="1">
    <source>
        <dbReference type="SAM" id="Phobius"/>
    </source>
</evidence>
<dbReference type="HOGENOM" id="CLU_144816_0_0_4"/>
<feature type="transmembrane region" description="Helical" evidence="1">
    <location>
        <begin position="44"/>
        <end position="62"/>
    </location>
</feature>
<name>E7RUL8_9BURK</name>
<feature type="transmembrane region" description="Helical" evidence="1">
    <location>
        <begin position="68"/>
        <end position="84"/>
    </location>
</feature>
<accession>E7RUL8</accession>
<organism evidence="2 3">
    <name type="scientific">Lautropia mirabilis ATCC 51599</name>
    <dbReference type="NCBI Taxonomy" id="887898"/>
    <lineage>
        <taxon>Bacteria</taxon>
        <taxon>Pseudomonadati</taxon>
        <taxon>Pseudomonadota</taxon>
        <taxon>Betaproteobacteria</taxon>
        <taxon>Burkholderiales</taxon>
        <taxon>Burkholderiaceae</taxon>
        <taxon>Lautropia</taxon>
    </lineage>
</organism>
<keyword evidence="1" id="KW-0472">Membrane</keyword>
<dbReference type="eggNOG" id="COG1687">
    <property type="taxonomic scope" value="Bacteria"/>
</dbReference>
<feature type="transmembrane region" description="Helical" evidence="1">
    <location>
        <begin position="91"/>
        <end position="108"/>
    </location>
</feature>
<keyword evidence="3" id="KW-1185">Reference proteome</keyword>
<evidence type="ECO:0000313" key="2">
    <source>
        <dbReference type="EMBL" id="EFV96001.1"/>
    </source>
</evidence>
<keyword evidence="1" id="KW-1133">Transmembrane helix</keyword>
<dbReference type="Pfam" id="PF05437">
    <property type="entry name" value="AzlD"/>
    <property type="match status" value="1"/>
</dbReference>
<feature type="transmembrane region" description="Helical" evidence="1">
    <location>
        <begin position="6"/>
        <end position="32"/>
    </location>
</feature>
<sequence length="112" mass="12222">MLTGWNAIAAILVMAVVTFALRALPFVAAGLLSRHRLIRALGRFLPAAILALLLIHTLVGFIRQDAPTVGAWPTLIAILVTVGLQWRWRHALLSIFAGTGVYVLLRNAPMLF</sequence>
<dbReference type="STRING" id="887898.HMPREF0551_0184"/>